<comment type="similarity">
    <text evidence="1">Belongs to the SorC transcriptional regulatory family.</text>
</comment>
<gene>
    <name evidence="6" type="ORF">FNV33_02150</name>
</gene>
<dbReference type="PANTHER" id="PTHR34294">
    <property type="entry name" value="TRANSCRIPTIONAL REGULATOR-RELATED"/>
    <property type="match status" value="1"/>
</dbReference>
<dbReference type="GO" id="GO:0030246">
    <property type="term" value="F:carbohydrate binding"/>
    <property type="evidence" value="ECO:0007669"/>
    <property type="project" value="InterPro"/>
</dbReference>
<dbReference type="Pfam" id="PF04198">
    <property type="entry name" value="Sugar-bind"/>
    <property type="match status" value="1"/>
</dbReference>
<proteinExistence type="inferred from homology"/>
<dbReference type="EMBL" id="CP041626">
    <property type="protein sequence ID" value="QDO90914.1"/>
    <property type="molecule type" value="Genomic_DNA"/>
</dbReference>
<dbReference type="Gene3D" id="3.40.50.1360">
    <property type="match status" value="1"/>
</dbReference>
<dbReference type="InterPro" id="IPR051054">
    <property type="entry name" value="SorC_transcr_regulators"/>
</dbReference>
<evidence type="ECO:0000313" key="7">
    <source>
        <dbReference type="Proteomes" id="UP000315953"/>
    </source>
</evidence>
<keyword evidence="2" id="KW-0805">Transcription regulation</keyword>
<evidence type="ECO:0000259" key="5">
    <source>
        <dbReference type="PROSITE" id="PS50943"/>
    </source>
</evidence>
<dbReference type="RefSeq" id="WP_004634720.1">
    <property type="nucleotide sequence ID" value="NZ_CALFGV010000020.1"/>
</dbReference>
<protein>
    <submittedName>
        <fullName evidence="6">Sugar-binding transcriptional regulator</fullName>
    </submittedName>
</protein>
<name>A0A516GH91_9LACT</name>
<evidence type="ECO:0000256" key="2">
    <source>
        <dbReference type="ARBA" id="ARBA00023015"/>
    </source>
</evidence>
<dbReference type="Gene3D" id="1.10.10.60">
    <property type="entry name" value="Homeodomain-like"/>
    <property type="match status" value="1"/>
</dbReference>
<dbReference type="SUPFAM" id="SSF100950">
    <property type="entry name" value="NagB/RpiA/CoA transferase-like"/>
    <property type="match status" value="1"/>
</dbReference>
<evidence type="ECO:0000256" key="1">
    <source>
        <dbReference type="ARBA" id="ARBA00010466"/>
    </source>
</evidence>
<dbReference type="AlphaFoldDB" id="A0A516GH91"/>
<accession>A0A516GH91</accession>
<sequence length="312" mass="34867">MSSNRNDLLAKIATLYYEANLTQSEIAKRLNKSRPTISSMLQEARDKGIVRINIIHKQSNVIKKEEFLAEKFNLQTVIISTHTGPITERKKNIGLLCAEFVEGILPNYHSLGLGWGTTVYEFVQAASFYPMNNLEIIPLMGGIGIDNILYHSNHLAFQLAEKYKCNASFFYAPAIAENEEVFNIFQTSNLISRAYNSAKSAELAIFSIGNPTTSQTYQSFNNISPSEHEEIKNKGAIGDILGTFFDSNGDTINTSVSNRMTGLKLKDIEMMNEVLIFGVGEEKAESFSILLNKGFIDHLIIDQTIADYLIQN</sequence>
<evidence type="ECO:0000256" key="3">
    <source>
        <dbReference type="ARBA" id="ARBA00023125"/>
    </source>
</evidence>
<evidence type="ECO:0000256" key="4">
    <source>
        <dbReference type="ARBA" id="ARBA00023163"/>
    </source>
</evidence>
<dbReference type="InterPro" id="IPR007324">
    <property type="entry name" value="Sugar-bd_dom_put"/>
</dbReference>
<keyword evidence="3" id="KW-0238">DNA-binding</keyword>
<evidence type="ECO:0000313" key="6">
    <source>
        <dbReference type="EMBL" id="QDO90914.1"/>
    </source>
</evidence>
<dbReference type="Proteomes" id="UP000315953">
    <property type="component" value="Chromosome"/>
</dbReference>
<dbReference type="GeneID" id="42693619"/>
<dbReference type="Pfam" id="PF13412">
    <property type="entry name" value="HTH_24"/>
    <property type="match status" value="1"/>
</dbReference>
<organism evidence="6 7">
    <name type="scientific">Dolosigranulum pigrum</name>
    <dbReference type="NCBI Taxonomy" id="29394"/>
    <lineage>
        <taxon>Bacteria</taxon>
        <taxon>Bacillati</taxon>
        <taxon>Bacillota</taxon>
        <taxon>Bacilli</taxon>
        <taxon>Lactobacillales</taxon>
        <taxon>Carnobacteriaceae</taxon>
        <taxon>Dolosigranulum</taxon>
    </lineage>
</organism>
<dbReference type="InterPro" id="IPR037171">
    <property type="entry name" value="NagB/RpiA_transferase-like"/>
</dbReference>
<keyword evidence="4" id="KW-0804">Transcription</keyword>
<dbReference type="InterPro" id="IPR001387">
    <property type="entry name" value="Cro/C1-type_HTH"/>
</dbReference>
<dbReference type="KEGG" id="dpm:FNV33_02150"/>
<dbReference type="PANTHER" id="PTHR34294:SF12">
    <property type="entry name" value="SUGAR-BINDING TRANSCRIPTIONAL REGULATOR"/>
    <property type="match status" value="1"/>
</dbReference>
<reference evidence="6 7" key="1">
    <citation type="submission" date="2019-07" db="EMBL/GenBank/DDBJ databases">
        <title>Genome assembly of a nasal isolate of Dolosigranulum pigrum from a chronic sinusitis patient.</title>
        <authorList>
            <person name="Baig S."/>
            <person name="Overballe-Petersen S."/>
            <person name="Kaspar U."/>
            <person name="Rendboe A."/>
            <person name="de Man T."/>
            <person name="Liu C."/>
            <person name="Price L.B."/>
            <person name="Stegger M."/>
            <person name="Becker K."/>
            <person name="Skytt Andersen P."/>
        </authorList>
    </citation>
    <scope>NUCLEOTIDE SEQUENCE [LARGE SCALE GENOMIC DNA]</scope>
    <source>
        <strain evidence="6 7">83VPs-KB5</strain>
    </source>
</reference>
<dbReference type="PROSITE" id="PS50943">
    <property type="entry name" value="HTH_CROC1"/>
    <property type="match status" value="1"/>
</dbReference>
<dbReference type="GO" id="GO:0003677">
    <property type="term" value="F:DNA binding"/>
    <property type="evidence" value="ECO:0007669"/>
    <property type="project" value="UniProtKB-KW"/>
</dbReference>
<feature type="domain" description="HTH cro/C1-type" evidence="5">
    <location>
        <begin position="18"/>
        <end position="40"/>
    </location>
</feature>